<evidence type="ECO:0000313" key="2">
    <source>
        <dbReference type="Proteomes" id="UP000693946"/>
    </source>
</evidence>
<reference evidence="1 2" key="1">
    <citation type="journal article" date="2021" name="Sci. Rep.">
        <title>Chromosome anchoring in Senegalese sole (Solea senegalensis) reveals sex-associated markers and genome rearrangements in flatfish.</title>
        <authorList>
            <person name="Guerrero-Cozar I."/>
            <person name="Gomez-Garrido J."/>
            <person name="Berbel C."/>
            <person name="Martinez-Blanch J.F."/>
            <person name="Alioto T."/>
            <person name="Claros M.G."/>
            <person name="Gagnaire P.A."/>
            <person name="Manchado M."/>
        </authorList>
    </citation>
    <scope>NUCLEOTIDE SEQUENCE [LARGE SCALE GENOMIC DNA]</scope>
    <source>
        <strain evidence="1">Sse05_10M</strain>
    </source>
</reference>
<gene>
    <name evidence="1" type="ORF">JOB18_034983</name>
</gene>
<name>A0AAV6SM07_SOLSE</name>
<evidence type="ECO:0000313" key="1">
    <source>
        <dbReference type="EMBL" id="KAG7518466.1"/>
    </source>
</evidence>
<keyword evidence="2" id="KW-1185">Reference proteome</keyword>
<dbReference type="AlphaFoldDB" id="A0AAV6SM07"/>
<sequence>MSGRLKLRRLGGQYSWLLVGASCRLSNRVEPTEPFQVNMPCGSIKGTQPMFPPAGPQVVQTRKHSLEVRIAEHRTPDKFPLIPGLAKLTAVSLLQGQDGHSSPRVKLPAVCPQTVPNFDQPFKLAVEARKLELELF</sequence>
<accession>A0AAV6SM07</accession>
<dbReference type="PROSITE" id="PS51257">
    <property type="entry name" value="PROKAR_LIPOPROTEIN"/>
    <property type="match status" value="1"/>
</dbReference>
<protein>
    <submittedName>
        <fullName evidence="1">Uncharacterized protein</fullName>
    </submittedName>
</protein>
<comment type="caution">
    <text evidence="1">The sequence shown here is derived from an EMBL/GenBank/DDBJ whole genome shotgun (WGS) entry which is preliminary data.</text>
</comment>
<dbReference type="EMBL" id="JAGKHQ010000004">
    <property type="protein sequence ID" value="KAG7518466.1"/>
    <property type="molecule type" value="Genomic_DNA"/>
</dbReference>
<dbReference type="Proteomes" id="UP000693946">
    <property type="component" value="Linkage Group LG12"/>
</dbReference>
<organism evidence="1 2">
    <name type="scientific">Solea senegalensis</name>
    <name type="common">Senegalese sole</name>
    <dbReference type="NCBI Taxonomy" id="28829"/>
    <lineage>
        <taxon>Eukaryota</taxon>
        <taxon>Metazoa</taxon>
        <taxon>Chordata</taxon>
        <taxon>Craniata</taxon>
        <taxon>Vertebrata</taxon>
        <taxon>Euteleostomi</taxon>
        <taxon>Actinopterygii</taxon>
        <taxon>Neopterygii</taxon>
        <taxon>Teleostei</taxon>
        <taxon>Neoteleostei</taxon>
        <taxon>Acanthomorphata</taxon>
        <taxon>Carangaria</taxon>
        <taxon>Pleuronectiformes</taxon>
        <taxon>Pleuronectoidei</taxon>
        <taxon>Soleidae</taxon>
        <taxon>Solea</taxon>
    </lineage>
</organism>
<proteinExistence type="predicted"/>